<evidence type="ECO:0000313" key="2">
    <source>
        <dbReference type="EMBL" id="MBM7129911.1"/>
    </source>
</evidence>
<evidence type="ECO:0000313" key="3">
    <source>
        <dbReference type="Proteomes" id="UP001430193"/>
    </source>
</evidence>
<feature type="chain" id="PRO_5045558613" evidence="1">
    <location>
        <begin position="39"/>
        <end position="389"/>
    </location>
</feature>
<organism evidence="2 3">
    <name type="scientific">Dyella mobilis</name>
    <dbReference type="NCBI Taxonomy" id="1849582"/>
    <lineage>
        <taxon>Bacteria</taxon>
        <taxon>Pseudomonadati</taxon>
        <taxon>Pseudomonadota</taxon>
        <taxon>Gammaproteobacteria</taxon>
        <taxon>Lysobacterales</taxon>
        <taxon>Rhodanobacteraceae</taxon>
        <taxon>Dyella</taxon>
    </lineage>
</organism>
<accession>A0ABS2KFH8</accession>
<proteinExistence type="predicted"/>
<keyword evidence="3" id="KW-1185">Reference proteome</keyword>
<keyword evidence="1" id="KW-0732">Signal</keyword>
<dbReference type="Proteomes" id="UP001430193">
    <property type="component" value="Unassembled WGS sequence"/>
</dbReference>
<dbReference type="RefSeq" id="WP_204631505.1">
    <property type="nucleotide sequence ID" value="NZ_BSOC01000003.1"/>
</dbReference>
<name>A0ABS2KFH8_9GAMM</name>
<dbReference type="EMBL" id="JADIKF010000038">
    <property type="protein sequence ID" value="MBM7129911.1"/>
    <property type="molecule type" value="Genomic_DNA"/>
</dbReference>
<evidence type="ECO:0000256" key="1">
    <source>
        <dbReference type="SAM" id="SignalP"/>
    </source>
</evidence>
<feature type="signal peptide" evidence="1">
    <location>
        <begin position="1"/>
        <end position="38"/>
    </location>
</feature>
<comment type="caution">
    <text evidence="2">The sequence shown here is derived from an EMBL/GenBank/DDBJ whole genome shotgun (WGS) entry which is preliminary data.</text>
</comment>
<protein>
    <submittedName>
        <fullName evidence="2">Uncharacterized protein</fullName>
    </submittedName>
</protein>
<gene>
    <name evidence="2" type="ORF">ISS99_10260</name>
</gene>
<reference evidence="2" key="1">
    <citation type="submission" date="2020-10" db="EMBL/GenBank/DDBJ databases">
        <title>Phylogeny of dyella-like bacteria.</title>
        <authorList>
            <person name="Fu J."/>
        </authorList>
    </citation>
    <scope>NUCLEOTIDE SEQUENCE</scope>
    <source>
        <strain evidence="2">DHON07</strain>
    </source>
</reference>
<sequence>MPHRYTDQPDLRRKSFRRGALCGVLLLTCLGAMHVARAASTHKEAVRDSNTSSFAIQVNNDRLTLTVAKAPQVYLSGVIDADAAQRFESMMRTGKIANGSDIYLNASGADTGAGIALGRLFREGSMVTHLGTARLPHHTGSVGKPAQCTDACTYAYLGGLYRWAPTGADRIGFSARPAGDPPATASDPVPKAGDELANYLKEMDIDPGALTAPSSASSNGITWLNADQMIASRLANNGRLPLIATYKLQDGAPYLELNEVKRGGAHRMTLQCKHGGVTLTAYDTVGADHAGKIVARSARSFFEINRAEIQPQQPDNATVDDQSVMITRSYPSSQLGYLTSAHTIGAWVRDKSSTLRYGFEFQLDGLNNILNKYYQSCWEYAPWQAAKKS</sequence>